<keyword evidence="2" id="KW-1185">Reference proteome</keyword>
<dbReference type="AlphaFoldDB" id="A0A0D2RQG9"/>
<evidence type="ECO:0000313" key="1">
    <source>
        <dbReference type="EMBL" id="KJB21350.1"/>
    </source>
</evidence>
<dbReference type="Proteomes" id="UP000032304">
    <property type="component" value="Chromosome 4"/>
</dbReference>
<evidence type="ECO:0000313" key="2">
    <source>
        <dbReference type="Proteomes" id="UP000032304"/>
    </source>
</evidence>
<dbReference type="EMBL" id="CM001743">
    <property type="protein sequence ID" value="KJB21350.1"/>
    <property type="molecule type" value="Genomic_DNA"/>
</dbReference>
<reference evidence="1 2" key="1">
    <citation type="journal article" date="2012" name="Nature">
        <title>Repeated polyploidization of Gossypium genomes and the evolution of spinnable cotton fibres.</title>
        <authorList>
            <person name="Paterson A.H."/>
            <person name="Wendel J.F."/>
            <person name="Gundlach H."/>
            <person name="Guo H."/>
            <person name="Jenkins J."/>
            <person name="Jin D."/>
            <person name="Llewellyn D."/>
            <person name="Showmaker K.C."/>
            <person name="Shu S."/>
            <person name="Udall J."/>
            <person name="Yoo M.J."/>
            <person name="Byers R."/>
            <person name="Chen W."/>
            <person name="Doron-Faigenboim A."/>
            <person name="Duke M.V."/>
            <person name="Gong L."/>
            <person name="Grimwood J."/>
            <person name="Grover C."/>
            <person name="Grupp K."/>
            <person name="Hu G."/>
            <person name="Lee T.H."/>
            <person name="Li J."/>
            <person name="Lin L."/>
            <person name="Liu T."/>
            <person name="Marler B.S."/>
            <person name="Page J.T."/>
            <person name="Roberts A.W."/>
            <person name="Romanel E."/>
            <person name="Sanders W.S."/>
            <person name="Szadkowski E."/>
            <person name="Tan X."/>
            <person name="Tang H."/>
            <person name="Xu C."/>
            <person name="Wang J."/>
            <person name="Wang Z."/>
            <person name="Zhang D."/>
            <person name="Zhang L."/>
            <person name="Ashrafi H."/>
            <person name="Bedon F."/>
            <person name="Bowers J.E."/>
            <person name="Brubaker C.L."/>
            <person name="Chee P.W."/>
            <person name="Das S."/>
            <person name="Gingle A.R."/>
            <person name="Haigler C.H."/>
            <person name="Harker D."/>
            <person name="Hoffmann L.V."/>
            <person name="Hovav R."/>
            <person name="Jones D.C."/>
            <person name="Lemke C."/>
            <person name="Mansoor S."/>
            <person name="ur Rahman M."/>
            <person name="Rainville L.N."/>
            <person name="Rambani A."/>
            <person name="Reddy U.K."/>
            <person name="Rong J.K."/>
            <person name="Saranga Y."/>
            <person name="Scheffler B.E."/>
            <person name="Scheffler J.A."/>
            <person name="Stelly D.M."/>
            <person name="Triplett B.A."/>
            <person name="Van Deynze A."/>
            <person name="Vaslin M.F."/>
            <person name="Waghmare V.N."/>
            <person name="Walford S.A."/>
            <person name="Wright R.J."/>
            <person name="Zaki E.A."/>
            <person name="Zhang T."/>
            <person name="Dennis E.S."/>
            <person name="Mayer K.F."/>
            <person name="Peterson D.G."/>
            <person name="Rokhsar D.S."/>
            <person name="Wang X."/>
            <person name="Schmutz J."/>
        </authorList>
    </citation>
    <scope>NUCLEOTIDE SEQUENCE [LARGE SCALE GENOMIC DNA]</scope>
</reference>
<protein>
    <submittedName>
        <fullName evidence="1">Uncharacterized protein</fullName>
    </submittedName>
</protein>
<dbReference type="OMA" id="MIVRTIQ"/>
<dbReference type="Gramene" id="KJB21350">
    <property type="protein sequence ID" value="KJB21350"/>
    <property type="gene ID" value="B456_004G231900"/>
</dbReference>
<gene>
    <name evidence="1" type="ORF">B456_004G231900</name>
</gene>
<name>A0A0D2RQG9_GOSRA</name>
<organism evidence="1 2">
    <name type="scientific">Gossypium raimondii</name>
    <name type="common">Peruvian cotton</name>
    <name type="synonym">Gossypium klotzschianum subsp. raimondii</name>
    <dbReference type="NCBI Taxonomy" id="29730"/>
    <lineage>
        <taxon>Eukaryota</taxon>
        <taxon>Viridiplantae</taxon>
        <taxon>Streptophyta</taxon>
        <taxon>Embryophyta</taxon>
        <taxon>Tracheophyta</taxon>
        <taxon>Spermatophyta</taxon>
        <taxon>Magnoliopsida</taxon>
        <taxon>eudicotyledons</taxon>
        <taxon>Gunneridae</taxon>
        <taxon>Pentapetalae</taxon>
        <taxon>rosids</taxon>
        <taxon>malvids</taxon>
        <taxon>Malvales</taxon>
        <taxon>Malvaceae</taxon>
        <taxon>Malvoideae</taxon>
        <taxon>Gossypium</taxon>
    </lineage>
</organism>
<sequence>MHNDQNTMKLPRKMIVRTIQEFDYISDCFSRVKGTYNLLSIFLKLKAVKFFIALDFNLYEYVLASLISSSL</sequence>
<accession>A0A0D2RQG9</accession>
<proteinExistence type="predicted"/>